<dbReference type="PANTHER" id="PTHR30579">
    <property type="entry name" value="TRANSCRIPTIONAL REGULATOR"/>
    <property type="match status" value="1"/>
</dbReference>
<keyword evidence="4" id="KW-0804">Transcription</keyword>
<dbReference type="Gene3D" id="1.10.10.10">
    <property type="entry name" value="Winged helix-like DNA-binding domain superfamily/Winged helix DNA-binding domain"/>
    <property type="match status" value="1"/>
</dbReference>
<dbReference type="PROSITE" id="PS50931">
    <property type="entry name" value="HTH_LYSR"/>
    <property type="match status" value="1"/>
</dbReference>
<organism evidence="6 7">
    <name type="scientific">Acaryochloris thomasi RCC1774</name>
    <dbReference type="NCBI Taxonomy" id="1764569"/>
    <lineage>
        <taxon>Bacteria</taxon>
        <taxon>Bacillati</taxon>
        <taxon>Cyanobacteriota</taxon>
        <taxon>Cyanophyceae</taxon>
        <taxon>Acaryochloridales</taxon>
        <taxon>Acaryochloridaceae</taxon>
        <taxon>Acaryochloris</taxon>
        <taxon>Acaryochloris thomasi</taxon>
    </lineage>
</organism>
<dbReference type="Gene3D" id="3.40.190.290">
    <property type="match status" value="1"/>
</dbReference>
<evidence type="ECO:0000256" key="1">
    <source>
        <dbReference type="ARBA" id="ARBA00009437"/>
    </source>
</evidence>
<accession>A0A2W1JPL5</accession>
<evidence type="ECO:0000256" key="2">
    <source>
        <dbReference type="ARBA" id="ARBA00023015"/>
    </source>
</evidence>
<sequence>MNWSDLQVLLTFQREGTLQKAATQLDLDISTVSRRIRMLEKDLGSKVVENVSGRLVLTSYGEQVVEAAEAMEVESDALQRGAKGKESVLSGVLRVALLDMFVLFHADLLNSFTVQYPQITLELVSGTTRFHSLTRREADVAIRVSTQPDENLVGMRALHTEYAVYAHVAIAEGQWSAIANQPSTPWDVLPWIGWDPAVNARMIDAWMERHVPIEQVRFRVDSPAALFMMAEAGGGACILPVIYADLSDNLVRLSDVLKGFGTDVWLLTHRDLKRNGRVQAFLNHCYQGLEPLRRRSLVSESVISAKIHP</sequence>
<dbReference type="InterPro" id="IPR050176">
    <property type="entry name" value="LTTR"/>
</dbReference>
<dbReference type="Proteomes" id="UP000248857">
    <property type="component" value="Unassembled WGS sequence"/>
</dbReference>
<keyword evidence="3" id="KW-0238">DNA-binding</keyword>
<dbReference type="GO" id="GO:0003677">
    <property type="term" value="F:DNA binding"/>
    <property type="evidence" value="ECO:0007669"/>
    <property type="project" value="UniProtKB-KW"/>
</dbReference>
<evidence type="ECO:0000313" key="7">
    <source>
        <dbReference type="Proteomes" id="UP000248857"/>
    </source>
</evidence>
<dbReference type="RefSeq" id="WP_146242246.1">
    <property type="nucleotide sequence ID" value="NZ_CAWNWM010000001.1"/>
</dbReference>
<dbReference type="OrthoDB" id="5338251at2"/>
<dbReference type="InterPro" id="IPR005119">
    <property type="entry name" value="LysR_subst-bd"/>
</dbReference>
<dbReference type="Pfam" id="PF03466">
    <property type="entry name" value="LysR_substrate"/>
    <property type="match status" value="1"/>
</dbReference>
<reference evidence="6 7" key="1">
    <citation type="journal article" date="2018" name="Sci. Rep.">
        <title>A novel species of the marine cyanobacterium Acaryochloris with a unique pigment content and lifestyle.</title>
        <authorList>
            <person name="Partensky F."/>
            <person name="Six C."/>
            <person name="Ratin M."/>
            <person name="Garczarek L."/>
            <person name="Vaulot D."/>
            <person name="Probert I."/>
            <person name="Calteau A."/>
            <person name="Gourvil P."/>
            <person name="Marie D."/>
            <person name="Grebert T."/>
            <person name="Bouchier C."/>
            <person name="Le Panse S."/>
            <person name="Gachenot M."/>
            <person name="Rodriguez F."/>
            <person name="Garrido J.L."/>
        </authorList>
    </citation>
    <scope>NUCLEOTIDE SEQUENCE [LARGE SCALE GENOMIC DNA]</scope>
    <source>
        <strain evidence="6 7">RCC1774</strain>
    </source>
</reference>
<evidence type="ECO:0000256" key="4">
    <source>
        <dbReference type="ARBA" id="ARBA00023163"/>
    </source>
</evidence>
<proteinExistence type="inferred from homology"/>
<comment type="similarity">
    <text evidence="1">Belongs to the LysR transcriptional regulatory family.</text>
</comment>
<gene>
    <name evidence="6" type="primary">gltR_1</name>
    <name evidence="6" type="ORF">C1752_00009</name>
</gene>
<dbReference type="CDD" id="cd05466">
    <property type="entry name" value="PBP2_LTTR_substrate"/>
    <property type="match status" value="1"/>
</dbReference>
<feature type="domain" description="HTH lysR-type" evidence="5">
    <location>
        <begin position="1"/>
        <end position="58"/>
    </location>
</feature>
<dbReference type="InterPro" id="IPR036388">
    <property type="entry name" value="WH-like_DNA-bd_sf"/>
</dbReference>
<dbReference type="InterPro" id="IPR036390">
    <property type="entry name" value="WH_DNA-bd_sf"/>
</dbReference>
<dbReference type="SUPFAM" id="SSF53850">
    <property type="entry name" value="Periplasmic binding protein-like II"/>
    <property type="match status" value="1"/>
</dbReference>
<dbReference type="Pfam" id="PF00126">
    <property type="entry name" value="HTH_1"/>
    <property type="match status" value="1"/>
</dbReference>
<name>A0A2W1JPL5_9CYAN</name>
<dbReference type="EMBL" id="PQWO01000001">
    <property type="protein sequence ID" value="PZD75186.1"/>
    <property type="molecule type" value="Genomic_DNA"/>
</dbReference>
<comment type="caution">
    <text evidence="6">The sequence shown here is derived from an EMBL/GenBank/DDBJ whole genome shotgun (WGS) entry which is preliminary data.</text>
</comment>
<protein>
    <submittedName>
        <fullName evidence="6">HTH-type transcriptional regulator GltR</fullName>
    </submittedName>
</protein>
<evidence type="ECO:0000313" key="6">
    <source>
        <dbReference type="EMBL" id="PZD75186.1"/>
    </source>
</evidence>
<keyword evidence="2" id="KW-0805">Transcription regulation</keyword>
<dbReference type="SUPFAM" id="SSF46785">
    <property type="entry name" value="Winged helix' DNA-binding domain"/>
    <property type="match status" value="1"/>
</dbReference>
<evidence type="ECO:0000259" key="5">
    <source>
        <dbReference type="PROSITE" id="PS50931"/>
    </source>
</evidence>
<evidence type="ECO:0000256" key="3">
    <source>
        <dbReference type="ARBA" id="ARBA00023125"/>
    </source>
</evidence>
<dbReference type="InterPro" id="IPR000847">
    <property type="entry name" value="LysR_HTH_N"/>
</dbReference>
<dbReference type="GO" id="GO:0003700">
    <property type="term" value="F:DNA-binding transcription factor activity"/>
    <property type="evidence" value="ECO:0007669"/>
    <property type="project" value="InterPro"/>
</dbReference>
<keyword evidence="7" id="KW-1185">Reference proteome</keyword>
<dbReference type="AlphaFoldDB" id="A0A2W1JPL5"/>
<dbReference type="PANTHER" id="PTHR30579:SF3">
    <property type="entry name" value="TRANSCRIPTIONAL REGULATORY PROTEIN"/>
    <property type="match status" value="1"/>
</dbReference>